<name>A0A351U2K9_9BACT</name>
<reference evidence="1" key="1">
    <citation type="journal article" date="2020" name="Biotechnol. Biofuels">
        <title>New insights from the biogas microbiome by comprehensive genome-resolved metagenomics of nearly 1600 species originating from multiple anaerobic digesters.</title>
        <authorList>
            <person name="Campanaro S."/>
            <person name="Treu L."/>
            <person name="Rodriguez-R L.M."/>
            <person name="Kovalovszki A."/>
            <person name="Ziels R.M."/>
            <person name="Maus I."/>
            <person name="Zhu X."/>
            <person name="Kougias P.G."/>
            <person name="Basile A."/>
            <person name="Luo G."/>
            <person name="Schluter A."/>
            <person name="Konstantinidis K.T."/>
            <person name="Angelidaki I."/>
        </authorList>
    </citation>
    <scope>NUCLEOTIDE SEQUENCE</scope>
    <source>
        <strain evidence="1">AS06rmzACSIP_7</strain>
    </source>
</reference>
<dbReference type="EMBL" id="JAAYEE010000094">
    <property type="protein sequence ID" value="NLW34899.1"/>
    <property type="molecule type" value="Genomic_DNA"/>
</dbReference>
<protein>
    <submittedName>
        <fullName evidence="1">Uncharacterized protein</fullName>
    </submittedName>
</protein>
<evidence type="ECO:0000313" key="2">
    <source>
        <dbReference type="Proteomes" id="UP000777265"/>
    </source>
</evidence>
<accession>A0A351U2K9</accession>
<proteinExistence type="predicted"/>
<reference evidence="1" key="2">
    <citation type="submission" date="2020-01" db="EMBL/GenBank/DDBJ databases">
        <authorList>
            <person name="Campanaro S."/>
        </authorList>
    </citation>
    <scope>NUCLEOTIDE SEQUENCE</scope>
    <source>
        <strain evidence="1">AS06rmzACSIP_7</strain>
    </source>
</reference>
<evidence type="ECO:0000313" key="1">
    <source>
        <dbReference type="EMBL" id="NLW34899.1"/>
    </source>
</evidence>
<gene>
    <name evidence="1" type="ORF">GXY80_05370</name>
</gene>
<dbReference type="Proteomes" id="UP000777265">
    <property type="component" value="Unassembled WGS sequence"/>
</dbReference>
<sequence length="311" mass="36078">MIQQRGFTVYVDHTILLILSRPVPEADPDFENRRATSRLWRQFREGKARLVTCGKETEMDIILWLNRQGCCVTDTLRAMEAIREFENWGKVERDHIQQYKQVLVHYEELELLPFSENGFAEHRGSKGVAELLNLPLNEPDLDRRASDDMALLRQCLADLGSWYTEDRWRDLKRTEYRINWEILESALRKQGLEAISGGIAGQRNMELFGLLNRAIGLSKKSCGRLPMPKKHIDFVINTVMERYGYTRREQGIHHILHCARHGVNLFSTTNRPLVDDFARCKPLLEKHLGISHLDLELVSPSALAHRLPRDT</sequence>
<dbReference type="STRING" id="909663.GCA_000512235_03578"/>
<dbReference type="AlphaFoldDB" id="A0A351U2K9"/>
<comment type="caution">
    <text evidence="1">The sequence shown here is derived from an EMBL/GenBank/DDBJ whole genome shotgun (WGS) entry which is preliminary data.</text>
</comment>
<organism evidence="1 2">
    <name type="scientific">Syntrophorhabdus aromaticivorans</name>
    <dbReference type="NCBI Taxonomy" id="328301"/>
    <lineage>
        <taxon>Bacteria</taxon>
        <taxon>Pseudomonadati</taxon>
        <taxon>Thermodesulfobacteriota</taxon>
        <taxon>Syntrophorhabdia</taxon>
        <taxon>Syntrophorhabdales</taxon>
        <taxon>Syntrophorhabdaceae</taxon>
        <taxon>Syntrophorhabdus</taxon>
    </lineage>
</organism>